<proteinExistence type="predicted"/>
<protein>
    <submittedName>
        <fullName evidence="1">Uncharacterized protein</fullName>
    </submittedName>
</protein>
<name>A0AAV7YD85_9EUKA</name>
<dbReference type="AlphaFoldDB" id="A0AAV7YD85"/>
<evidence type="ECO:0000313" key="1">
    <source>
        <dbReference type="EMBL" id="KAJ3426521.1"/>
    </source>
</evidence>
<dbReference type="EMBL" id="JANTQA010000063">
    <property type="protein sequence ID" value="KAJ3426521.1"/>
    <property type="molecule type" value="Genomic_DNA"/>
</dbReference>
<reference evidence="1" key="1">
    <citation type="submission" date="2022-08" db="EMBL/GenBank/DDBJ databases">
        <title>Novel sulphate-reducing endosymbionts in the free-living metamonad Anaeramoeba.</title>
        <authorList>
            <person name="Jerlstrom-Hultqvist J."/>
            <person name="Cepicka I."/>
            <person name="Gallot-Lavallee L."/>
            <person name="Salas-Leiva D."/>
            <person name="Curtis B.A."/>
            <person name="Zahonova K."/>
            <person name="Pipaliya S."/>
            <person name="Dacks J."/>
            <person name="Roger A.J."/>
        </authorList>
    </citation>
    <scope>NUCLEOTIDE SEQUENCE</scope>
    <source>
        <strain evidence="1">Busselton2</strain>
    </source>
</reference>
<organism evidence="1 2">
    <name type="scientific">Anaeramoeba flamelloides</name>
    <dbReference type="NCBI Taxonomy" id="1746091"/>
    <lineage>
        <taxon>Eukaryota</taxon>
        <taxon>Metamonada</taxon>
        <taxon>Anaeramoebidae</taxon>
        <taxon>Anaeramoeba</taxon>
    </lineage>
</organism>
<comment type="caution">
    <text evidence="1">The sequence shown here is derived from an EMBL/GenBank/DDBJ whole genome shotgun (WGS) entry which is preliminary data.</text>
</comment>
<accession>A0AAV7YD85</accession>
<sequence length="120" mass="14184">MTNIILRLENKRFTCIADTVVGYALFAHWFTAAISGESRHLIFSFIRTSYRTRRSFQNRSFFVCHWQIEEILARVFWSSEQQTSVEFNYGIKVMNHDQDRTAGTGSLNKRVQRDLNSLWL</sequence>
<dbReference type="Proteomes" id="UP001146793">
    <property type="component" value="Unassembled WGS sequence"/>
</dbReference>
<evidence type="ECO:0000313" key="2">
    <source>
        <dbReference type="Proteomes" id="UP001146793"/>
    </source>
</evidence>
<gene>
    <name evidence="1" type="ORF">M0812_26087</name>
</gene>